<dbReference type="Gene3D" id="3.40.630.10">
    <property type="entry name" value="Zn peptidases"/>
    <property type="match status" value="1"/>
</dbReference>
<dbReference type="SUPFAM" id="SSF53187">
    <property type="entry name" value="Zn-dependent exopeptidases"/>
    <property type="match status" value="1"/>
</dbReference>
<dbReference type="InterPro" id="IPR050072">
    <property type="entry name" value="Peptidase_M20A"/>
</dbReference>
<evidence type="ECO:0000313" key="6">
    <source>
        <dbReference type="EMBL" id="RLP77670.1"/>
    </source>
</evidence>
<keyword evidence="2" id="KW-0479">Metal-binding</keyword>
<comment type="caution">
    <text evidence="6">The sequence shown here is derived from an EMBL/GenBank/DDBJ whole genome shotgun (WGS) entry which is preliminary data.</text>
</comment>
<dbReference type="Proteomes" id="UP000269692">
    <property type="component" value="Unassembled WGS sequence"/>
</dbReference>
<comment type="cofactor">
    <cofactor evidence="1">
        <name>Zn(2+)</name>
        <dbReference type="ChEBI" id="CHEBI:29105"/>
    </cofactor>
</comment>
<dbReference type="OrthoDB" id="9809784at2"/>
<evidence type="ECO:0000256" key="4">
    <source>
        <dbReference type="ARBA" id="ARBA00022833"/>
    </source>
</evidence>
<organism evidence="6 7">
    <name type="scientific">Xanthobacter tagetidis</name>
    <dbReference type="NCBI Taxonomy" id="60216"/>
    <lineage>
        <taxon>Bacteria</taxon>
        <taxon>Pseudomonadati</taxon>
        <taxon>Pseudomonadota</taxon>
        <taxon>Alphaproteobacteria</taxon>
        <taxon>Hyphomicrobiales</taxon>
        <taxon>Xanthobacteraceae</taxon>
        <taxon>Xanthobacter</taxon>
    </lineage>
</organism>
<dbReference type="Pfam" id="PF07687">
    <property type="entry name" value="M20_dimer"/>
    <property type="match status" value="1"/>
</dbReference>
<evidence type="ECO:0000256" key="2">
    <source>
        <dbReference type="ARBA" id="ARBA00022723"/>
    </source>
</evidence>
<protein>
    <submittedName>
        <fullName evidence="6">M20/M25/M40 family metallo-hydrolase</fullName>
    </submittedName>
</protein>
<dbReference type="InterPro" id="IPR001261">
    <property type="entry name" value="ArgE/DapE_CS"/>
</dbReference>
<dbReference type="RefSeq" id="WP_121623848.1">
    <property type="nucleotide sequence ID" value="NZ_JACIIW010000001.1"/>
</dbReference>
<dbReference type="AlphaFoldDB" id="A0A3L7ACY6"/>
<dbReference type="GO" id="GO:0046872">
    <property type="term" value="F:metal ion binding"/>
    <property type="evidence" value="ECO:0007669"/>
    <property type="project" value="UniProtKB-KW"/>
</dbReference>
<feature type="domain" description="Peptidase M20 dimerisation" evidence="5">
    <location>
        <begin position="203"/>
        <end position="308"/>
    </location>
</feature>
<dbReference type="InterPro" id="IPR011650">
    <property type="entry name" value="Peptidase_M20_dimer"/>
</dbReference>
<dbReference type="InterPro" id="IPR002933">
    <property type="entry name" value="Peptidase_M20"/>
</dbReference>
<dbReference type="GO" id="GO:0016787">
    <property type="term" value="F:hydrolase activity"/>
    <property type="evidence" value="ECO:0007669"/>
    <property type="project" value="UniProtKB-KW"/>
</dbReference>
<proteinExistence type="predicted"/>
<dbReference type="Pfam" id="PF01546">
    <property type="entry name" value="Peptidase_M20"/>
    <property type="match status" value="1"/>
</dbReference>
<dbReference type="Gene3D" id="3.30.70.360">
    <property type="match status" value="1"/>
</dbReference>
<name>A0A3L7ACY6_9HYPH</name>
<evidence type="ECO:0000313" key="7">
    <source>
        <dbReference type="Proteomes" id="UP000269692"/>
    </source>
</evidence>
<dbReference type="PANTHER" id="PTHR43808">
    <property type="entry name" value="ACETYLORNITHINE DEACETYLASE"/>
    <property type="match status" value="1"/>
</dbReference>
<evidence type="ECO:0000259" key="5">
    <source>
        <dbReference type="Pfam" id="PF07687"/>
    </source>
</evidence>
<dbReference type="InterPro" id="IPR036264">
    <property type="entry name" value="Bact_exopeptidase_dim_dom"/>
</dbReference>
<keyword evidence="7" id="KW-1185">Reference proteome</keyword>
<dbReference type="PROSITE" id="PS00758">
    <property type="entry name" value="ARGE_DAPE_CPG2_1"/>
    <property type="match status" value="1"/>
</dbReference>
<sequence length="420" mass="43755">MTAAVPTPASLRQDILAFVDGAQAAETAFLAELVKVPSDNPPGDCAPHAERAAALLEALGFTVERHRVPQARVRAGGMESVTNLVIRERFGDGPVVALNAHGDVVPPGLGWSVDPYGAEVRDGVMYGRGVAVSKSDFATYAYALLALKAAARAGARFAGTIELHFTYDEEIGGLLGPGWLLEEGITKPDYVVSAGFAYDIVTAHNGCLHLEAEIIGRSAHAAMPDTGADALEAATAVLAALYRLRHRLKAQPSAVPGIGAPGLTVGLISGGINTNVVPDKVSLRIDRRITPEEDAGAAEAQLHEAITDAVAGLPGISCRLTRILIATPFVPMPGQERLVGAIRKAAEGIMPEPVGTKGVPIYTDARLYSAAGIPTVLYGAGPRTLLEANGHRADEKLKLDDLHKATKVVALALADLLAPA</sequence>
<keyword evidence="3 6" id="KW-0378">Hydrolase</keyword>
<dbReference type="EMBL" id="RCTF01000010">
    <property type="protein sequence ID" value="RLP77670.1"/>
    <property type="molecule type" value="Genomic_DNA"/>
</dbReference>
<reference evidence="6 7" key="1">
    <citation type="submission" date="2018-10" db="EMBL/GenBank/DDBJ databases">
        <title>Xanthobacter tagetidis genome sequencing and assembly.</title>
        <authorList>
            <person name="Maclea K.S."/>
            <person name="Goen A.E."/>
            <person name="Fatima S.A."/>
        </authorList>
    </citation>
    <scope>NUCLEOTIDE SEQUENCE [LARGE SCALE GENOMIC DNA]</scope>
    <source>
        <strain evidence="6 7">ATCC 700314</strain>
    </source>
</reference>
<evidence type="ECO:0000256" key="1">
    <source>
        <dbReference type="ARBA" id="ARBA00001947"/>
    </source>
</evidence>
<evidence type="ECO:0000256" key="3">
    <source>
        <dbReference type="ARBA" id="ARBA00022801"/>
    </source>
</evidence>
<dbReference type="SUPFAM" id="SSF55031">
    <property type="entry name" value="Bacterial exopeptidase dimerisation domain"/>
    <property type="match status" value="1"/>
</dbReference>
<accession>A0A3L7ACY6</accession>
<gene>
    <name evidence="6" type="ORF">D9R14_13470</name>
</gene>
<keyword evidence="4" id="KW-0862">Zinc</keyword>